<name>A0ABR4MW31_9FUNG</name>
<evidence type="ECO:0000313" key="3">
    <source>
        <dbReference type="Proteomes" id="UP001527925"/>
    </source>
</evidence>
<evidence type="ECO:0008006" key="4">
    <source>
        <dbReference type="Google" id="ProtNLM"/>
    </source>
</evidence>
<dbReference type="InterPro" id="IPR052050">
    <property type="entry name" value="SecEffector_AnkRepeat"/>
</dbReference>
<proteinExistence type="predicted"/>
<keyword evidence="3" id="KW-1185">Reference proteome</keyword>
<comment type="caution">
    <text evidence="2">The sequence shown here is derived from an EMBL/GenBank/DDBJ whole genome shotgun (WGS) entry which is preliminary data.</text>
</comment>
<dbReference type="Proteomes" id="UP001527925">
    <property type="component" value="Unassembled WGS sequence"/>
</dbReference>
<evidence type="ECO:0000256" key="1">
    <source>
        <dbReference type="SAM" id="MobiDB-lite"/>
    </source>
</evidence>
<feature type="compositionally biased region" description="Pro residues" evidence="1">
    <location>
        <begin position="49"/>
        <end position="60"/>
    </location>
</feature>
<feature type="compositionally biased region" description="Basic and acidic residues" evidence="1">
    <location>
        <begin position="36"/>
        <end position="45"/>
    </location>
</feature>
<dbReference type="InterPro" id="IPR036770">
    <property type="entry name" value="Ankyrin_rpt-contain_sf"/>
</dbReference>
<organism evidence="2 3">
    <name type="scientific">Polyrhizophydium stewartii</name>
    <dbReference type="NCBI Taxonomy" id="2732419"/>
    <lineage>
        <taxon>Eukaryota</taxon>
        <taxon>Fungi</taxon>
        <taxon>Fungi incertae sedis</taxon>
        <taxon>Chytridiomycota</taxon>
        <taxon>Chytridiomycota incertae sedis</taxon>
        <taxon>Chytridiomycetes</taxon>
        <taxon>Rhizophydiales</taxon>
        <taxon>Rhizophydiales incertae sedis</taxon>
        <taxon>Polyrhizophydium</taxon>
    </lineage>
</organism>
<feature type="compositionally biased region" description="Low complexity" evidence="1">
    <location>
        <begin position="23"/>
        <end position="35"/>
    </location>
</feature>
<dbReference type="EMBL" id="JADGIZ020000108">
    <property type="protein sequence ID" value="KAL2911459.1"/>
    <property type="molecule type" value="Genomic_DNA"/>
</dbReference>
<dbReference type="SUPFAM" id="SSF140860">
    <property type="entry name" value="Pseudo ankyrin repeat-like"/>
    <property type="match status" value="1"/>
</dbReference>
<dbReference type="PANTHER" id="PTHR46586">
    <property type="entry name" value="ANKYRIN REPEAT-CONTAINING PROTEIN"/>
    <property type="match status" value="1"/>
</dbReference>
<dbReference type="Gene3D" id="1.25.40.20">
    <property type="entry name" value="Ankyrin repeat-containing domain"/>
    <property type="match status" value="1"/>
</dbReference>
<evidence type="ECO:0000313" key="2">
    <source>
        <dbReference type="EMBL" id="KAL2911459.1"/>
    </source>
</evidence>
<feature type="region of interest" description="Disordered" evidence="1">
    <location>
        <begin position="1"/>
        <end position="79"/>
    </location>
</feature>
<gene>
    <name evidence="2" type="ORF">HK105_209071</name>
</gene>
<protein>
    <recommendedName>
        <fullName evidence="4">Ankyrin repeat protein</fullName>
    </recommendedName>
</protein>
<reference evidence="2 3" key="1">
    <citation type="submission" date="2023-09" db="EMBL/GenBank/DDBJ databases">
        <title>Pangenome analysis of Batrachochytrium dendrobatidis and related Chytrids.</title>
        <authorList>
            <person name="Yacoub M.N."/>
            <person name="Stajich J.E."/>
            <person name="James T.Y."/>
        </authorList>
    </citation>
    <scope>NUCLEOTIDE SEQUENCE [LARGE SCALE GENOMIC DNA]</scope>
    <source>
        <strain evidence="2 3">JEL0888</strain>
    </source>
</reference>
<sequence>MADIRTNDAPVAALAAPPPPAHPAAAHADPAAATAQHDRLAERLDGQPALPPAVPPPLAAPPSTNKRPPPSTTNYPARAVRFRPDATNEWDRMPAEIQNNILDAAGPFTKFVNGLLLAANLWGMTGEHRIQLWQDAIDVDWQGDLDLLPDVDIASDSLRVSRSIFARAKDRFYPFETKRVAIRNRWKDVIDFDCEYDVATAAAFEGAIWLLEDMIDVCKMVEPSIHLARDAALVGQLEVLKFLHERMPGQTWEASVGNLAAISGNLDAVVWLNEQHSECLDSSAFQGAVQGNHMHIVRWLAERFTFACDRRLFYDAASNDNFEMIQFLEERIPQALDNMEPEDPFVSSDIRVLEWLESRSLIVPREILAHIASEGKIDVLEWAMARFRTELQEDGLGAAHQRLHNLLLKWAYQRGVPFTVKSAEWAANNHNVDLMAWMISRDAECIPLLAEAVESCRGRVMAEWWLAQFGITIE</sequence>
<dbReference type="PANTHER" id="PTHR46586:SF3">
    <property type="entry name" value="ANKYRIN REPEAT-CONTAINING PROTEIN"/>
    <property type="match status" value="1"/>
</dbReference>
<accession>A0ABR4MW31</accession>